<keyword evidence="1" id="KW-0812">Transmembrane</keyword>
<keyword evidence="1" id="KW-1133">Transmembrane helix</keyword>
<dbReference type="InterPro" id="IPR024529">
    <property type="entry name" value="ECF_trnsprt_substrate-spec"/>
</dbReference>
<keyword evidence="1" id="KW-0472">Membrane</keyword>
<dbReference type="RefSeq" id="WP_125697901.1">
    <property type="nucleotide sequence ID" value="NZ_JBHTOG010000055.1"/>
</dbReference>
<evidence type="ECO:0000313" key="2">
    <source>
        <dbReference type="EMBL" id="MFD1433084.1"/>
    </source>
</evidence>
<feature type="transmembrane region" description="Helical" evidence="1">
    <location>
        <begin position="60"/>
        <end position="77"/>
    </location>
</feature>
<dbReference type="EMBL" id="JBHTOG010000055">
    <property type="protein sequence ID" value="MFD1433084.1"/>
    <property type="molecule type" value="Genomic_DNA"/>
</dbReference>
<comment type="caution">
    <text evidence="2">The sequence shown here is derived from an EMBL/GenBank/DDBJ whole genome shotgun (WGS) entry which is preliminary data.</text>
</comment>
<proteinExistence type="predicted"/>
<evidence type="ECO:0000313" key="3">
    <source>
        <dbReference type="Proteomes" id="UP001597192"/>
    </source>
</evidence>
<name>A0ABW4CSB3_9LACO</name>
<gene>
    <name evidence="2" type="ORF">ACFQ47_10450</name>
</gene>
<sequence length="213" mass="22712">MKNHSKAFRLAIQALFVALIAVQTMVPWLGYIPLGFLSITIIHITVIVGAIMFGPGEGMVIGFTWGLFSLIRAYTAPSSPLDTLAFTNPLVSVVPRILIGLFAAWTFWALFKLTHRQLVASIGAAIIGTATNTVLVLGAMGLIYSGQVANFYNVSSGNLIKVLVGIVISNGIPEMIGAIILTPLLVRVLTTATHMIPWHVAALAKPAQLGTHN</sequence>
<keyword evidence="3" id="KW-1185">Reference proteome</keyword>
<dbReference type="Gene3D" id="1.10.1760.20">
    <property type="match status" value="1"/>
</dbReference>
<dbReference type="Pfam" id="PF12822">
    <property type="entry name" value="ECF_trnsprt"/>
    <property type="match status" value="1"/>
</dbReference>
<feature type="transmembrane region" description="Helical" evidence="1">
    <location>
        <begin position="89"/>
        <end position="111"/>
    </location>
</feature>
<dbReference type="Proteomes" id="UP001597192">
    <property type="component" value="Unassembled WGS sequence"/>
</dbReference>
<accession>A0ABW4CSB3</accession>
<feature type="transmembrane region" description="Helical" evidence="1">
    <location>
        <begin position="163"/>
        <end position="186"/>
    </location>
</feature>
<organism evidence="2 3">
    <name type="scientific">Lacticaseibacillus yichunensis</name>
    <dbReference type="NCBI Taxonomy" id="2486015"/>
    <lineage>
        <taxon>Bacteria</taxon>
        <taxon>Bacillati</taxon>
        <taxon>Bacillota</taxon>
        <taxon>Bacilli</taxon>
        <taxon>Lactobacillales</taxon>
        <taxon>Lactobacillaceae</taxon>
        <taxon>Lacticaseibacillus</taxon>
    </lineage>
</organism>
<feature type="transmembrane region" description="Helical" evidence="1">
    <location>
        <begin position="7"/>
        <end position="26"/>
    </location>
</feature>
<evidence type="ECO:0000256" key="1">
    <source>
        <dbReference type="SAM" id="Phobius"/>
    </source>
</evidence>
<feature type="transmembrane region" description="Helical" evidence="1">
    <location>
        <begin position="32"/>
        <end position="53"/>
    </location>
</feature>
<protein>
    <submittedName>
        <fullName evidence="2">ECF transporter S component</fullName>
    </submittedName>
</protein>
<feature type="transmembrane region" description="Helical" evidence="1">
    <location>
        <begin position="118"/>
        <end position="143"/>
    </location>
</feature>
<reference evidence="3" key="1">
    <citation type="journal article" date="2019" name="Int. J. Syst. Evol. Microbiol.">
        <title>The Global Catalogue of Microorganisms (GCM) 10K type strain sequencing project: providing services to taxonomists for standard genome sequencing and annotation.</title>
        <authorList>
            <consortium name="The Broad Institute Genomics Platform"/>
            <consortium name="The Broad Institute Genome Sequencing Center for Infectious Disease"/>
            <person name="Wu L."/>
            <person name="Ma J."/>
        </authorList>
    </citation>
    <scope>NUCLEOTIDE SEQUENCE [LARGE SCALE GENOMIC DNA]</scope>
    <source>
        <strain evidence="3">CCM 8947</strain>
    </source>
</reference>